<evidence type="ECO:0000313" key="1">
    <source>
        <dbReference type="EMBL" id="MBO0360680.1"/>
    </source>
</evidence>
<protein>
    <submittedName>
        <fullName evidence="1">Uncharacterized protein</fullName>
    </submittedName>
</protein>
<keyword evidence="2" id="KW-1185">Reference proteome</keyword>
<dbReference type="AlphaFoldDB" id="A0A939F231"/>
<proteinExistence type="predicted"/>
<dbReference type="Pfam" id="PF20459">
    <property type="entry name" value="DUF6712"/>
    <property type="match status" value="2"/>
</dbReference>
<accession>A0A939F231</accession>
<dbReference type="RefSeq" id="WP_206986595.1">
    <property type="nucleotide sequence ID" value="NZ_JAFLQZ010000021.1"/>
</dbReference>
<dbReference type="EMBL" id="JAFLQZ010000021">
    <property type="protein sequence ID" value="MBO0360680.1"/>
    <property type="molecule type" value="Genomic_DNA"/>
</dbReference>
<comment type="caution">
    <text evidence="1">The sequence shown here is derived from an EMBL/GenBank/DDBJ whole genome shotgun (WGS) entry which is preliminary data.</text>
</comment>
<sequence length="270" mass="30198">MLQTLLRTPDELRRYVTIDVNDVPEAVYREEERLRGALLLPVLGAELLHWLDEQYAGGLTAADDTPAGELLRRVQAPLARLSVGGCLDELQISISNTGIHIMAGTTSHKTAFQWQISSLSKTLLRKGYSDMVVLLRWLEEHHPDAEAGPLQQWATGAGQHHRRQLLTSADEFSRFENIGASWPVFEALKPLISRQELFVLEPQLGYDFLQELREQVRTRTVTAENEELLALFIRPALASSTLARAVPELGLRLTGDGIELMISRVDADNS</sequence>
<reference evidence="1" key="1">
    <citation type="submission" date="2021-03" db="EMBL/GenBank/DDBJ databases">
        <authorList>
            <person name="Kim M.K."/>
        </authorList>
    </citation>
    <scope>NUCLEOTIDE SEQUENCE</scope>
    <source>
        <strain evidence="1">BT186</strain>
    </source>
</reference>
<dbReference type="InterPro" id="IPR046558">
    <property type="entry name" value="DUF6712"/>
</dbReference>
<dbReference type="Proteomes" id="UP000664144">
    <property type="component" value="Unassembled WGS sequence"/>
</dbReference>
<gene>
    <name evidence="1" type="ORF">J0X19_22155</name>
</gene>
<name>A0A939F231_9BACT</name>
<evidence type="ECO:0000313" key="2">
    <source>
        <dbReference type="Proteomes" id="UP000664144"/>
    </source>
</evidence>
<feature type="non-terminal residue" evidence="1">
    <location>
        <position position="270"/>
    </location>
</feature>
<organism evidence="1 2">
    <name type="scientific">Hymenobacter telluris</name>
    <dbReference type="NCBI Taxonomy" id="2816474"/>
    <lineage>
        <taxon>Bacteria</taxon>
        <taxon>Pseudomonadati</taxon>
        <taxon>Bacteroidota</taxon>
        <taxon>Cytophagia</taxon>
        <taxon>Cytophagales</taxon>
        <taxon>Hymenobacteraceae</taxon>
        <taxon>Hymenobacter</taxon>
    </lineage>
</organism>